<dbReference type="EMBL" id="LMCB01000005">
    <property type="protein sequence ID" value="KZL21033.1"/>
    <property type="molecule type" value="Genomic_DNA"/>
</dbReference>
<dbReference type="PATRIC" id="fig|989403.3.peg.1104"/>
<dbReference type="SUPFAM" id="SSF53067">
    <property type="entry name" value="Actin-like ATPase domain"/>
    <property type="match status" value="1"/>
</dbReference>
<dbReference type="STRING" id="989403.SAMN05421798_101376"/>
<reference evidence="1 2" key="1">
    <citation type="journal article" date="2016" name="Front. Microbiol.">
        <title>Comparative Genomic Analysis Reveals a Diverse Repertoire of Genes Involved in Prokaryote-Eukaryote Interactions within the Pseudovibrio Genus.</title>
        <authorList>
            <person name="Romano S."/>
            <person name="Fernandez-Guerra A."/>
            <person name="Reen F.J."/>
            <person name="Glockner F.O."/>
            <person name="Crowley S.P."/>
            <person name="O'Sullivan O."/>
            <person name="Cotter P.D."/>
            <person name="Adams C."/>
            <person name="Dobson A.D."/>
            <person name="O'Gara F."/>
        </authorList>
    </citation>
    <scope>NUCLEOTIDE SEQUENCE [LARGE SCALE GENOMIC DNA]</scope>
    <source>
        <strain evidence="1 2">Ad2</strain>
    </source>
</reference>
<dbReference type="AlphaFoldDB" id="A0A166AGD6"/>
<protein>
    <submittedName>
        <fullName evidence="1">Fructokinase</fullName>
        <ecNumber evidence="1">2.7.1.4</ecNumber>
    </submittedName>
</protein>
<dbReference type="EC" id="2.7.1.4" evidence="1"/>
<dbReference type="RefSeq" id="WP_068003245.1">
    <property type="nucleotide sequence ID" value="NZ_FOFM01000001.1"/>
</dbReference>
<dbReference type="CDD" id="cd24066">
    <property type="entry name" value="ASKHA_NBD_ROK_EcFRK-like"/>
    <property type="match status" value="1"/>
</dbReference>
<comment type="caution">
    <text evidence="1">The sequence shown here is derived from an EMBL/GenBank/DDBJ whole genome shotgun (WGS) entry which is preliminary data.</text>
</comment>
<dbReference type="InterPro" id="IPR000600">
    <property type="entry name" value="ROK"/>
</dbReference>
<keyword evidence="2" id="KW-1185">Reference proteome</keyword>
<dbReference type="OrthoDB" id="9810372at2"/>
<dbReference type="PANTHER" id="PTHR18964:SF174">
    <property type="entry name" value="D-ALLOSE KINASE-RELATED"/>
    <property type="match status" value="1"/>
</dbReference>
<keyword evidence="1" id="KW-0418">Kinase</keyword>
<evidence type="ECO:0000313" key="1">
    <source>
        <dbReference type="EMBL" id="KZL21033.1"/>
    </source>
</evidence>
<accession>A0A166AGD6</accession>
<gene>
    <name evidence="1" type="primary">mak</name>
    <name evidence="1" type="ORF">PsAD2_01025</name>
</gene>
<evidence type="ECO:0000313" key="2">
    <source>
        <dbReference type="Proteomes" id="UP000076577"/>
    </source>
</evidence>
<name>A0A166AGD6_9HYPH</name>
<dbReference type="Proteomes" id="UP000076577">
    <property type="component" value="Unassembled WGS sequence"/>
</dbReference>
<dbReference type="Pfam" id="PF00480">
    <property type="entry name" value="ROK"/>
    <property type="match status" value="1"/>
</dbReference>
<organism evidence="1 2">
    <name type="scientific">Pseudovibrio axinellae</name>
    <dbReference type="NCBI Taxonomy" id="989403"/>
    <lineage>
        <taxon>Bacteria</taxon>
        <taxon>Pseudomonadati</taxon>
        <taxon>Pseudomonadota</taxon>
        <taxon>Alphaproteobacteria</taxon>
        <taxon>Hyphomicrobiales</taxon>
        <taxon>Stappiaceae</taxon>
        <taxon>Pseudovibrio</taxon>
    </lineage>
</organism>
<proteinExistence type="predicted"/>
<dbReference type="InterPro" id="IPR043129">
    <property type="entry name" value="ATPase_NBD"/>
</dbReference>
<dbReference type="Gene3D" id="3.30.420.40">
    <property type="match status" value="2"/>
</dbReference>
<dbReference type="GO" id="GO:0008865">
    <property type="term" value="F:fructokinase activity"/>
    <property type="evidence" value="ECO:0007669"/>
    <property type="project" value="UniProtKB-EC"/>
</dbReference>
<dbReference type="PANTHER" id="PTHR18964">
    <property type="entry name" value="ROK (REPRESSOR, ORF, KINASE) FAMILY"/>
    <property type="match status" value="1"/>
</dbReference>
<sequence>MRIGLDWGGTKIELLALSNEGEELLRKRVPTPHNDYEGCLKAVLDLVTDAEAETGKRGTVGIGIPGSISPSTGLVKNANSTWMNGKALKQDLTEALGREVRIQNDANCMAVSEAIDGAGAGCGVVHGIIIGTGCGSGIAINGRPHKGANGIGGEWGNIPIPWMSDSEFPGPLNWTGHHGTIDLLCSGTGFQWDYEETTGRLLKGREIIELMRAGEQAALATYQRYVSRLGRAMAMAANLIDPDCFVLAGGMSNIDEIYKDLPEVMRPYIFSDGYDFDIRKAKHGDSSGVRGAAWLWGKSETTLRQINQTT</sequence>
<keyword evidence="1" id="KW-0808">Transferase</keyword>